<feature type="active site" evidence="4">
    <location>
        <position position="68"/>
    </location>
</feature>
<gene>
    <name evidence="7" type="ORF">A2Y64_03835</name>
</gene>
<dbReference type="NCBIfam" id="TIGR02227">
    <property type="entry name" value="sigpep_I_bact"/>
    <property type="match status" value="1"/>
</dbReference>
<evidence type="ECO:0000313" key="7">
    <source>
        <dbReference type="EMBL" id="OGD75463.1"/>
    </source>
</evidence>
<dbReference type="Proteomes" id="UP000177187">
    <property type="component" value="Unassembled WGS sequence"/>
</dbReference>
<dbReference type="PANTHER" id="PTHR43390:SF1">
    <property type="entry name" value="CHLOROPLAST PROCESSING PEPTIDASE"/>
    <property type="match status" value="1"/>
</dbReference>
<evidence type="ECO:0000256" key="2">
    <source>
        <dbReference type="ARBA" id="ARBA00022670"/>
    </source>
</evidence>
<evidence type="ECO:0000313" key="8">
    <source>
        <dbReference type="Proteomes" id="UP000177187"/>
    </source>
</evidence>
<dbReference type="InterPro" id="IPR019756">
    <property type="entry name" value="Pept_S26A_signal_pept_1_Ser-AS"/>
</dbReference>
<comment type="caution">
    <text evidence="7">The sequence shown here is derived from an EMBL/GenBank/DDBJ whole genome shotgun (WGS) entry which is preliminary data.</text>
</comment>
<comment type="subcellular location">
    <subcellularLocation>
        <location evidence="5">Membrane</location>
        <topology evidence="5">Single-pass type II membrane protein</topology>
    </subcellularLocation>
</comment>
<dbReference type="SUPFAM" id="SSF51306">
    <property type="entry name" value="LexA/Signal peptidase"/>
    <property type="match status" value="1"/>
</dbReference>
<dbReference type="STRING" id="1817816.A2Y64_03835"/>
<comment type="similarity">
    <text evidence="1 5">Belongs to the peptidase S26 family.</text>
</comment>
<dbReference type="InterPro" id="IPR019533">
    <property type="entry name" value="Peptidase_S26"/>
</dbReference>
<evidence type="ECO:0000256" key="1">
    <source>
        <dbReference type="ARBA" id="ARBA00009370"/>
    </source>
</evidence>
<evidence type="ECO:0000256" key="4">
    <source>
        <dbReference type="PIRSR" id="PIRSR600223-1"/>
    </source>
</evidence>
<dbReference type="GO" id="GO:0006465">
    <property type="term" value="P:signal peptide processing"/>
    <property type="evidence" value="ECO:0007669"/>
    <property type="project" value="InterPro"/>
</dbReference>
<dbReference type="GO" id="GO:0009003">
    <property type="term" value="F:signal peptidase activity"/>
    <property type="evidence" value="ECO:0007669"/>
    <property type="project" value="UniProtKB-EC"/>
</dbReference>
<feature type="active site" evidence="4">
    <location>
        <position position="118"/>
    </location>
</feature>
<dbReference type="InterPro" id="IPR000223">
    <property type="entry name" value="Pept_S26A_signal_pept_1"/>
</dbReference>
<dbReference type="AlphaFoldDB" id="A0A1F5F770"/>
<keyword evidence="2 5" id="KW-0645">Protease</keyword>
<comment type="catalytic activity">
    <reaction evidence="5">
        <text>Cleavage of hydrophobic, N-terminal signal or leader sequences from secreted and periplasmic proteins.</text>
        <dbReference type="EC" id="3.4.21.89"/>
    </reaction>
</comment>
<dbReference type="GO" id="GO:0016020">
    <property type="term" value="C:membrane"/>
    <property type="evidence" value="ECO:0007669"/>
    <property type="project" value="UniProtKB-SubCell"/>
</dbReference>
<name>A0A1F5F770_9BACT</name>
<evidence type="ECO:0000256" key="3">
    <source>
        <dbReference type="ARBA" id="ARBA00022801"/>
    </source>
</evidence>
<dbReference type="EC" id="3.4.21.89" evidence="5"/>
<sequence length="146" mass="17225">MPRTDDEGKKRAMPRWLQVITWPFRKYREHHRRLSKTLRFFEGLAVALVIALILREVAIQASWVPSTSMYPTLEKGDFLLVNRLVYLFNEPEPTDIIVFRHWTYDPRTLAEVETDFIKRCLAVPGEYFLFHGGFLWKDTDADHADA</sequence>
<proteinExistence type="inferred from homology"/>
<dbReference type="CDD" id="cd06530">
    <property type="entry name" value="S26_SPase_I"/>
    <property type="match status" value="1"/>
</dbReference>
<dbReference type="EMBL" id="MFAF01000071">
    <property type="protein sequence ID" value="OGD75463.1"/>
    <property type="molecule type" value="Genomic_DNA"/>
</dbReference>
<dbReference type="PROSITE" id="PS00501">
    <property type="entry name" value="SPASE_I_1"/>
    <property type="match status" value="1"/>
</dbReference>
<feature type="domain" description="Peptidase S26" evidence="6">
    <location>
        <begin position="40"/>
        <end position="126"/>
    </location>
</feature>
<feature type="non-terminal residue" evidence="7">
    <location>
        <position position="146"/>
    </location>
</feature>
<evidence type="ECO:0000259" key="6">
    <source>
        <dbReference type="Pfam" id="PF10502"/>
    </source>
</evidence>
<reference evidence="7 8" key="1">
    <citation type="journal article" date="2016" name="Nat. Commun.">
        <title>Thousands of microbial genomes shed light on interconnected biogeochemical processes in an aquifer system.</title>
        <authorList>
            <person name="Anantharaman K."/>
            <person name="Brown C.T."/>
            <person name="Hug L.A."/>
            <person name="Sharon I."/>
            <person name="Castelle C.J."/>
            <person name="Probst A.J."/>
            <person name="Thomas B.C."/>
            <person name="Singh A."/>
            <person name="Wilkins M.J."/>
            <person name="Karaoz U."/>
            <person name="Brodie E.L."/>
            <person name="Williams K.H."/>
            <person name="Hubbard S.S."/>
            <person name="Banfield J.F."/>
        </authorList>
    </citation>
    <scope>NUCLEOTIDE SEQUENCE [LARGE SCALE GENOMIC DNA]</scope>
</reference>
<dbReference type="Pfam" id="PF10502">
    <property type="entry name" value="Peptidase_S26"/>
    <property type="match status" value="1"/>
</dbReference>
<accession>A0A1F5F770</accession>
<organism evidence="7 8">
    <name type="scientific">Candidatus Coatesbacteria bacterium RBG_13_66_14</name>
    <dbReference type="NCBI Taxonomy" id="1817816"/>
    <lineage>
        <taxon>Bacteria</taxon>
        <taxon>Candidatus Coatesiibacteriota</taxon>
    </lineage>
</organism>
<protein>
    <recommendedName>
        <fullName evidence="5">Signal peptidase I</fullName>
        <ecNumber evidence="5">3.4.21.89</ecNumber>
    </recommendedName>
</protein>
<evidence type="ECO:0000256" key="5">
    <source>
        <dbReference type="RuleBase" id="RU362042"/>
    </source>
</evidence>
<dbReference type="Gene3D" id="2.10.109.10">
    <property type="entry name" value="Umud Fragment, subunit A"/>
    <property type="match status" value="1"/>
</dbReference>
<dbReference type="InterPro" id="IPR036286">
    <property type="entry name" value="LexA/Signal_pep-like_sf"/>
</dbReference>
<dbReference type="PANTHER" id="PTHR43390">
    <property type="entry name" value="SIGNAL PEPTIDASE I"/>
    <property type="match status" value="1"/>
</dbReference>
<dbReference type="GO" id="GO:0004252">
    <property type="term" value="F:serine-type endopeptidase activity"/>
    <property type="evidence" value="ECO:0007669"/>
    <property type="project" value="InterPro"/>
</dbReference>
<keyword evidence="3 5" id="KW-0378">Hydrolase</keyword>
<dbReference type="PRINTS" id="PR00727">
    <property type="entry name" value="LEADERPTASE"/>
</dbReference>